<reference evidence="1 2" key="1">
    <citation type="submission" date="2016-10" db="EMBL/GenBank/DDBJ databases">
        <authorList>
            <person name="de Groot N.N."/>
        </authorList>
    </citation>
    <scope>NUCLEOTIDE SEQUENCE [LARGE SCALE GENOMIC DNA]</scope>
    <source>
        <strain evidence="1 2">DSM 8423</strain>
    </source>
</reference>
<dbReference type="EMBL" id="FOBS01000028">
    <property type="protein sequence ID" value="SEM63354.1"/>
    <property type="molecule type" value="Genomic_DNA"/>
</dbReference>
<protein>
    <submittedName>
        <fullName evidence="1">Uncharacterized protein</fullName>
    </submittedName>
</protein>
<proteinExistence type="predicted"/>
<accession>A0A1H8A098</accession>
<dbReference type="RefSeq" id="WP_093884420.1">
    <property type="nucleotide sequence ID" value="NZ_FOBS01000028.1"/>
</dbReference>
<sequence>MNNIFQHAYKEGKIPDKDTAKYLVGQLGEVNYIPSNSVRDYEQAVLKMYQEYYELMEKRKAEGESKEK</sequence>
<name>A0A1H8A098_9BACT</name>
<gene>
    <name evidence="1" type="ORF">SAMN04489760_12834</name>
</gene>
<evidence type="ECO:0000313" key="2">
    <source>
        <dbReference type="Proteomes" id="UP000198744"/>
    </source>
</evidence>
<dbReference type="Proteomes" id="UP000198744">
    <property type="component" value="Unassembled WGS sequence"/>
</dbReference>
<keyword evidence="2" id="KW-1185">Reference proteome</keyword>
<dbReference type="AlphaFoldDB" id="A0A1H8A098"/>
<dbReference type="STRING" id="43775.SAMN04489760_12834"/>
<evidence type="ECO:0000313" key="1">
    <source>
        <dbReference type="EMBL" id="SEM63354.1"/>
    </source>
</evidence>
<organism evidence="1 2">
    <name type="scientific">Syntrophus gentianae</name>
    <dbReference type="NCBI Taxonomy" id="43775"/>
    <lineage>
        <taxon>Bacteria</taxon>
        <taxon>Pseudomonadati</taxon>
        <taxon>Thermodesulfobacteriota</taxon>
        <taxon>Syntrophia</taxon>
        <taxon>Syntrophales</taxon>
        <taxon>Syntrophaceae</taxon>
        <taxon>Syntrophus</taxon>
    </lineage>
</organism>